<evidence type="ECO:0000313" key="9">
    <source>
        <dbReference type="EMBL" id="MCK0199035.1"/>
    </source>
</evidence>
<evidence type="ECO:0000259" key="8">
    <source>
        <dbReference type="Pfam" id="PF05193"/>
    </source>
</evidence>
<dbReference type="InterPro" id="IPR050361">
    <property type="entry name" value="MPP/UQCRC_Complex"/>
</dbReference>
<accession>A0ABT0DGE8</accession>
<protein>
    <submittedName>
        <fullName evidence="9">Insulinase family protein</fullName>
    </submittedName>
</protein>
<evidence type="ECO:0000256" key="4">
    <source>
        <dbReference type="RuleBase" id="RU004447"/>
    </source>
</evidence>
<dbReference type="Pfam" id="PF00675">
    <property type="entry name" value="Peptidase_M16"/>
    <property type="match status" value="1"/>
</dbReference>
<sequence>MSAFIFAASAAAGLATVAAPTAARAAEVSEFTLENGMQVVVVPDHRTPVVTHMVWYRVGSADEHPGKSGIAHFLEHLMFKGTAQHPAGQFSQVVATLGGQENAFTSQDYTAYFQRVAKEHLGTVMGFEADRMTGLVLTDEVVLPERDVVLEERRMRTDNDPGSQLSEAAQAAMYTNHPYGHPIIGWEEEIASLNREDALAFYRRFYTPNNAILVVAGDVTADEVRALAEKTYGTVARRAEIGPRERPKEPEPRAERRVSLADGRVAQPSLSRAYLVPPYRTAPKESVALDVLAQVLGGGSTGRLYRTLVVEKGLAAGASAWYQSTALDETRFGISLSPRPEVKMEGLEAALDAAIARIAAEGPEAGELERAKTRLVADAIYAQDNQATLARIYGAALATGTTVDDVKNWPAEVKAVTAEEVRDVARRYLVPARAVTGYLLKPSAAPEVAAPAPEKRS</sequence>
<feature type="domain" description="Peptidase M16 C-terminal" evidence="8">
    <location>
        <begin position="192"/>
        <end position="375"/>
    </location>
</feature>
<feature type="signal peptide" evidence="6">
    <location>
        <begin position="1"/>
        <end position="25"/>
    </location>
</feature>
<comment type="caution">
    <text evidence="9">The sequence shown here is derived from an EMBL/GenBank/DDBJ whole genome shotgun (WGS) entry which is preliminary data.</text>
</comment>
<organism evidence="9 10">
    <name type="scientific">Ancylobacter crimeensis</name>
    <dbReference type="NCBI Taxonomy" id="2579147"/>
    <lineage>
        <taxon>Bacteria</taxon>
        <taxon>Pseudomonadati</taxon>
        <taxon>Pseudomonadota</taxon>
        <taxon>Alphaproteobacteria</taxon>
        <taxon>Hyphomicrobiales</taxon>
        <taxon>Xanthobacteraceae</taxon>
        <taxon>Ancylobacter</taxon>
    </lineage>
</organism>
<keyword evidence="3" id="KW-0482">Metalloprotease</keyword>
<evidence type="ECO:0000256" key="3">
    <source>
        <dbReference type="ARBA" id="ARBA00023049"/>
    </source>
</evidence>
<dbReference type="Proteomes" id="UP001203284">
    <property type="component" value="Unassembled WGS sequence"/>
</dbReference>
<evidence type="ECO:0000256" key="2">
    <source>
        <dbReference type="ARBA" id="ARBA00007261"/>
    </source>
</evidence>
<name>A0ABT0DGE8_9HYPH</name>
<dbReference type="Gene3D" id="3.30.830.10">
    <property type="entry name" value="Metalloenzyme, LuxS/M16 peptidase-like"/>
    <property type="match status" value="2"/>
</dbReference>
<gene>
    <name evidence="9" type="ORF">MWN34_19220</name>
</gene>
<reference evidence="9 10" key="1">
    <citation type="submission" date="2022-04" db="EMBL/GenBank/DDBJ databases">
        <authorList>
            <person name="Grouzdev D.S."/>
            <person name="Pantiukh K.S."/>
            <person name="Krutkina M.S."/>
        </authorList>
    </citation>
    <scope>NUCLEOTIDE SEQUENCE [LARGE SCALE GENOMIC DNA]</scope>
    <source>
        <strain evidence="9 10">6x-1</strain>
    </source>
</reference>
<evidence type="ECO:0000256" key="5">
    <source>
        <dbReference type="SAM" id="MobiDB-lite"/>
    </source>
</evidence>
<comment type="similarity">
    <text evidence="2 4">Belongs to the peptidase M16 family.</text>
</comment>
<dbReference type="PROSITE" id="PS00143">
    <property type="entry name" value="INSULINASE"/>
    <property type="match status" value="1"/>
</dbReference>
<evidence type="ECO:0000313" key="10">
    <source>
        <dbReference type="Proteomes" id="UP001203284"/>
    </source>
</evidence>
<dbReference type="InterPro" id="IPR007863">
    <property type="entry name" value="Peptidase_M16_C"/>
</dbReference>
<evidence type="ECO:0000256" key="6">
    <source>
        <dbReference type="SAM" id="SignalP"/>
    </source>
</evidence>
<dbReference type="InterPro" id="IPR011249">
    <property type="entry name" value="Metalloenz_LuxS/M16"/>
</dbReference>
<evidence type="ECO:0000256" key="1">
    <source>
        <dbReference type="ARBA" id="ARBA00001947"/>
    </source>
</evidence>
<dbReference type="InterPro" id="IPR011765">
    <property type="entry name" value="Pept_M16_N"/>
</dbReference>
<keyword evidence="6" id="KW-0732">Signal</keyword>
<feature type="chain" id="PRO_5046112992" evidence="6">
    <location>
        <begin position="26"/>
        <end position="457"/>
    </location>
</feature>
<proteinExistence type="inferred from homology"/>
<dbReference type="EMBL" id="JALKCH010000018">
    <property type="protein sequence ID" value="MCK0199035.1"/>
    <property type="molecule type" value="Genomic_DNA"/>
</dbReference>
<dbReference type="SUPFAM" id="SSF63411">
    <property type="entry name" value="LuxS/MPP-like metallohydrolase"/>
    <property type="match status" value="2"/>
</dbReference>
<keyword evidence="3" id="KW-0378">Hydrolase</keyword>
<dbReference type="PANTHER" id="PTHR11851:SF49">
    <property type="entry name" value="MITOCHONDRIAL-PROCESSING PEPTIDASE SUBUNIT ALPHA"/>
    <property type="match status" value="1"/>
</dbReference>
<dbReference type="PANTHER" id="PTHR11851">
    <property type="entry name" value="METALLOPROTEASE"/>
    <property type="match status" value="1"/>
</dbReference>
<evidence type="ECO:0000259" key="7">
    <source>
        <dbReference type="Pfam" id="PF00675"/>
    </source>
</evidence>
<keyword evidence="3" id="KW-0645">Protease</keyword>
<dbReference type="RefSeq" id="WP_247030934.1">
    <property type="nucleotide sequence ID" value="NZ_JALKCH010000018.1"/>
</dbReference>
<feature type="compositionally biased region" description="Basic and acidic residues" evidence="5">
    <location>
        <begin position="239"/>
        <end position="259"/>
    </location>
</feature>
<keyword evidence="10" id="KW-1185">Reference proteome</keyword>
<dbReference type="Pfam" id="PF05193">
    <property type="entry name" value="Peptidase_M16_C"/>
    <property type="match status" value="1"/>
</dbReference>
<comment type="cofactor">
    <cofactor evidence="1">
        <name>Zn(2+)</name>
        <dbReference type="ChEBI" id="CHEBI:29105"/>
    </cofactor>
</comment>
<feature type="region of interest" description="Disordered" evidence="5">
    <location>
        <begin position="239"/>
        <end position="262"/>
    </location>
</feature>
<feature type="domain" description="Peptidase M16 N-terminal" evidence="7">
    <location>
        <begin position="39"/>
        <end position="185"/>
    </location>
</feature>
<dbReference type="InterPro" id="IPR001431">
    <property type="entry name" value="Pept_M16_Zn_BS"/>
</dbReference>